<dbReference type="CDD" id="cd05399">
    <property type="entry name" value="NT_Rel-Spo_like"/>
    <property type="match status" value="1"/>
</dbReference>
<protein>
    <submittedName>
        <fullName evidence="2">PpGpp synthetase/RelA/SpoT-type nucleotidyltransferase</fullName>
    </submittedName>
</protein>
<evidence type="ECO:0000259" key="1">
    <source>
        <dbReference type="SMART" id="SM00954"/>
    </source>
</evidence>
<proteinExistence type="predicted"/>
<dbReference type="SUPFAM" id="SSF81301">
    <property type="entry name" value="Nucleotidyltransferase"/>
    <property type="match status" value="1"/>
</dbReference>
<dbReference type="EMBL" id="JACCAE010000001">
    <property type="protein sequence ID" value="NYF97768.1"/>
    <property type="molecule type" value="Genomic_DNA"/>
</dbReference>
<evidence type="ECO:0000313" key="3">
    <source>
        <dbReference type="Proteomes" id="UP000554054"/>
    </source>
</evidence>
<gene>
    <name evidence="2" type="ORF">BJY20_001160</name>
</gene>
<dbReference type="Gene3D" id="1.10.287.860">
    <property type="entry name" value="Nucleotidyltransferase"/>
    <property type="match status" value="1"/>
</dbReference>
<accession>A0A852VPV2</accession>
<dbReference type="PANTHER" id="PTHR41773">
    <property type="entry name" value="GTP PYROPHOSPHATASE-RELATED"/>
    <property type="match status" value="1"/>
</dbReference>
<comment type="caution">
    <text evidence="2">The sequence shown here is derived from an EMBL/GenBank/DDBJ whole genome shotgun (WGS) entry which is preliminary data.</text>
</comment>
<dbReference type="Proteomes" id="UP000554054">
    <property type="component" value="Unassembled WGS sequence"/>
</dbReference>
<reference evidence="2 3" key="1">
    <citation type="submission" date="2020-07" db="EMBL/GenBank/DDBJ databases">
        <title>Sequencing the genomes of 1000 actinobacteria strains.</title>
        <authorList>
            <person name="Klenk H.-P."/>
        </authorList>
    </citation>
    <scope>NUCLEOTIDE SEQUENCE [LARGE SCALE GENOMIC DNA]</scope>
    <source>
        <strain evidence="2 3">DSM 26154</strain>
    </source>
</reference>
<dbReference type="InterPro" id="IPR007685">
    <property type="entry name" value="RelA_SpoT"/>
</dbReference>
<dbReference type="Pfam" id="PF04607">
    <property type="entry name" value="RelA_SpoT"/>
    <property type="match status" value="1"/>
</dbReference>
<keyword evidence="2" id="KW-0808">Transferase</keyword>
<keyword evidence="3" id="KW-1185">Reference proteome</keyword>
<dbReference type="AlphaFoldDB" id="A0A852VPV2"/>
<dbReference type="RefSeq" id="WP_185990651.1">
    <property type="nucleotide sequence ID" value="NZ_JACCAE010000001.1"/>
</dbReference>
<dbReference type="Gene3D" id="3.30.460.10">
    <property type="entry name" value="Beta Polymerase, domain 2"/>
    <property type="match status" value="1"/>
</dbReference>
<dbReference type="InterPro" id="IPR043519">
    <property type="entry name" value="NT_sf"/>
</dbReference>
<name>A0A852VPV2_9MICO</name>
<organism evidence="2 3">
    <name type="scientific">Janibacter cremeus</name>
    <dbReference type="NCBI Taxonomy" id="1285192"/>
    <lineage>
        <taxon>Bacteria</taxon>
        <taxon>Bacillati</taxon>
        <taxon>Actinomycetota</taxon>
        <taxon>Actinomycetes</taxon>
        <taxon>Micrococcales</taxon>
        <taxon>Intrasporangiaceae</taxon>
        <taxon>Janibacter</taxon>
    </lineage>
</organism>
<dbReference type="GO" id="GO:0016740">
    <property type="term" value="F:transferase activity"/>
    <property type="evidence" value="ECO:0007669"/>
    <property type="project" value="UniProtKB-KW"/>
</dbReference>
<dbReference type="GO" id="GO:0015969">
    <property type="term" value="P:guanosine tetraphosphate metabolic process"/>
    <property type="evidence" value="ECO:0007669"/>
    <property type="project" value="InterPro"/>
</dbReference>
<dbReference type="SMART" id="SM00954">
    <property type="entry name" value="RelA_SpoT"/>
    <property type="match status" value="1"/>
</dbReference>
<evidence type="ECO:0000313" key="2">
    <source>
        <dbReference type="EMBL" id="NYF97768.1"/>
    </source>
</evidence>
<sequence length="330" mass="36409">MASKQSTRVRRAVQRYAAGYDTLSGVTDASVALVTRMLDDAGINYLAVTGRTKSVESFATKAARRLPGGRLAHPKPLTDITDQIGVRVITYVLSDVDAVAQLLSAQLEVREDRDMGQETAEAGRFGYSSRHLLVALDGDREESGIPVGTQASVQIRTVLQHAWAEFEHDIRYKGSVSAEHGPDFDRRFTLAAGLLELADQQFTTIRDHHREELTSPAEAADDDPRISATDLAAFLAGQFTDAGWSRTDHYAWISSLLLELGITSLSELRELLRDVDVESIESRMGYRYPPGAVRRLDDALLSVYGRRYVELHGNAHRVGLLTARLMKLTG</sequence>
<dbReference type="PANTHER" id="PTHR41773:SF1">
    <property type="entry name" value="RELA_SPOT DOMAIN-CONTAINING PROTEIN"/>
    <property type="match status" value="1"/>
</dbReference>
<feature type="domain" description="RelA/SpoT" evidence="1">
    <location>
        <begin position="50"/>
        <end position="178"/>
    </location>
</feature>